<evidence type="ECO:0008006" key="5">
    <source>
        <dbReference type="Google" id="ProtNLM"/>
    </source>
</evidence>
<evidence type="ECO:0000313" key="4">
    <source>
        <dbReference type="Proteomes" id="UP000521748"/>
    </source>
</evidence>
<feature type="transmembrane region" description="Helical" evidence="1">
    <location>
        <begin position="195"/>
        <end position="214"/>
    </location>
</feature>
<keyword evidence="1" id="KW-0472">Membrane</keyword>
<protein>
    <recommendedName>
        <fullName evidence="5">Gram-positive cocci surface proteins LPxTG domain-containing protein</fullName>
    </recommendedName>
</protein>
<feature type="chain" id="PRO_5030580026" description="Gram-positive cocci surface proteins LPxTG domain-containing protein" evidence="2">
    <location>
        <begin position="32"/>
        <end position="223"/>
    </location>
</feature>
<keyword evidence="4" id="KW-1185">Reference proteome</keyword>
<dbReference type="Proteomes" id="UP000521748">
    <property type="component" value="Unassembled WGS sequence"/>
</dbReference>
<gene>
    <name evidence="3" type="ORF">FHU41_002900</name>
</gene>
<proteinExistence type="predicted"/>
<evidence type="ECO:0000313" key="3">
    <source>
        <dbReference type="EMBL" id="NYE96650.1"/>
    </source>
</evidence>
<keyword evidence="2" id="KW-0732">Signal</keyword>
<name>A0A7Y9S8P9_9MICC</name>
<sequence>MQTYKKKVLKWAAVPALALGILAGGAAIAQAAAGYSNEMTLQTIAPGASGTAGITLTNPDGVTHTDTLTFTMQAPSNSTFTDNQIGQRVTTGTQAANGQTQPTNWSAAGCVLSNGNKTMTCTNVSTTVGAAGSGQVGYLDLMVHLTANPGAPYSSTFNDGSIGWTNTNGQIVGSAPQAIGFKTPVDPGAPMVDPLVAGGAVVVAALLAGGVFLVRRRAVATRS</sequence>
<evidence type="ECO:0000256" key="2">
    <source>
        <dbReference type="SAM" id="SignalP"/>
    </source>
</evidence>
<dbReference type="RefSeq" id="WP_179390277.1">
    <property type="nucleotide sequence ID" value="NZ_JACBYQ010000002.1"/>
</dbReference>
<keyword evidence="1" id="KW-1133">Transmembrane helix</keyword>
<reference evidence="3 4" key="1">
    <citation type="submission" date="2020-07" db="EMBL/GenBank/DDBJ databases">
        <title>Sequencing the genomes of 1000 actinobacteria strains.</title>
        <authorList>
            <person name="Klenk H.-P."/>
        </authorList>
    </citation>
    <scope>NUCLEOTIDE SEQUENCE [LARGE SCALE GENOMIC DNA]</scope>
    <source>
        <strain evidence="3 4">DSM 102047</strain>
    </source>
</reference>
<organism evidence="3 4">
    <name type="scientific">Psychromicrobium silvestre</name>
    <dbReference type="NCBI Taxonomy" id="1645614"/>
    <lineage>
        <taxon>Bacteria</taxon>
        <taxon>Bacillati</taxon>
        <taxon>Actinomycetota</taxon>
        <taxon>Actinomycetes</taxon>
        <taxon>Micrococcales</taxon>
        <taxon>Micrococcaceae</taxon>
        <taxon>Psychromicrobium</taxon>
    </lineage>
</organism>
<dbReference type="AlphaFoldDB" id="A0A7Y9S8P9"/>
<accession>A0A7Y9S8P9</accession>
<comment type="caution">
    <text evidence="3">The sequence shown here is derived from an EMBL/GenBank/DDBJ whole genome shotgun (WGS) entry which is preliminary data.</text>
</comment>
<evidence type="ECO:0000256" key="1">
    <source>
        <dbReference type="SAM" id="Phobius"/>
    </source>
</evidence>
<feature type="signal peptide" evidence="2">
    <location>
        <begin position="1"/>
        <end position="31"/>
    </location>
</feature>
<dbReference type="EMBL" id="JACBYQ010000002">
    <property type="protein sequence ID" value="NYE96650.1"/>
    <property type="molecule type" value="Genomic_DNA"/>
</dbReference>
<keyword evidence="1" id="KW-0812">Transmembrane</keyword>